<feature type="domain" description="FMN-binding" evidence="2">
    <location>
        <begin position="86"/>
        <end position="163"/>
    </location>
</feature>
<evidence type="ECO:0000256" key="1">
    <source>
        <dbReference type="SAM" id="MobiDB-lite"/>
    </source>
</evidence>
<dbReference type="AlphaFoldDB" id="W5Y2W4"/>
<gene>
    <name evidence="3" type="ORF">B843_10885</name>
</gene>
<dbReference type="SMART" id="SM00900">
    <property type="entry name" value="FMN_bind"/>
    <property type="match status" value="1"/>
</dbReference>
<reference evidence="3 4" key="1">
    <citation type="submission" date="2013-02" db="EMBL/GenBank/DDBJ databases">
        <title>The complete genome sequence of Corynebacterium vitaeruminis DSM 20294.</title>
        <authorList>
            <person name="Ruckert C."/>
            <person name="Albersmeier A."/>
            <person name="Kalinowski J."/>
        </authorList>
    </citation>
    <scope>NUCLEOTIDE SEQUENCE [LARGE SCALE GENOMIC DNA]</scope>
    <source>
        <strain evidence="4">ATCC 10234</strain>
    </source>
</reference>
<dbReference type="Pfam" id="PF04205">
    <property type="entry name" value="FMN_bind"/>
    <property type="match status" value="1"/>
</dbReference>
<feature type="compositionally biased region" description="Low complexity" evidence="1">
    <location>
        <begin position="33"/>
        <end position="76"/>
    </location>
</feature>
<dbReference type="HOGENOM" id="CLU_065810_1_0_11"/>
<feature type="region of interest" description="Disordered" evidence="1">
    <location>
        <begin position="25"/>
        <end position="76"/>
    </location>
</feature>
<evidence type="ECO:0000313" key="3">
    <source>
        <dbReference type="EMBL" id="AHI23557.1"/>
    </source>
</evidence>
<dbReference type="Gene3D" id="3.90.1010.20">
    <property type="match status" value="1"/>
</dbReference>
<dbReference type="STRING" id="1224164.B843_10885"/>
<dbReference type="KEGG" id="cvt:B843_10885"/>
<evidence type="ECO:0000259" key="2">
    <source>
        <dbReference type="SMART" id="SM00900"/>
    </source>
</evidence>
<dbReference type="Proteomes" id="UP000019222">
    <property type="component" value="Chromosome"/>
</dbReference>
<organism evidence="3 4">
    <name type="scientific">Corynebacterium vitaeruminis DSM 20294</name>
    <dbReference type="NCBI Taxonomy" id="1224164"/>
    <lineage>
        <taxon>Bacteria</taxon>
        <taxon>Bacillati</taxon>
        <taxon>Actinomycetota</taxon>
        <taxon>Actinomycetes</taxon>
        <taxon>Mycobacteriales</taxon>
        <taxon>Corynebacteriaceae</taxon>
        <taxon>Corynebacterium</taxon>
    </lineage>
</organism>
<dbReference type="GO" id="GO:0010181">
    <property type="term" value="F:FMN binding"/>
    <property type="evidence" value="ECO:0007669"/>
    <property type="project" value="InterPro"/>
</dbReference>
<dbReference type="EMBL" id="CP004353">
    <property type="protein sequence ID" value="AHI23557.1"/>
    <property type="molecule type" value="Genomic_DNA"/>
</dbReference>
<dbReference type="RefSeq" id="WP_244877327.1">
    <property type="nucleotide sequence ID" value="NZ_CP004353.1"/>
</dbReference>
<dbReference type="InterPro" id="IPR007329">
    <property type="entry name" value="FMN-bd"/>
</dbReference>
<sequence length="165" mass="16372">MSTITACALLLGYHTSQPDSEVNTAAYAPLTPGTSGDTTTSGSATGTSTGTADTAGSSAATGSTSSGTSTTTGASGTYTGTAVNTRFGPVQVQITVTDGQLTSVDAIEYPNTDGKDIAINSRAIPVLKQEAESAKSANIESVSGATYTSQAYIQSLQSALDQAGI</sequence>
<proteinExistence type="predicted"/>
<evidence type="ECO:0000313" key="4">
    <source>
        <dbReference type="Proteomes" id="UP000019222"/>
    </source>
</evidence>
<protein>
    <submittedName>
        <fullName evidence="3">FMN-binding domain-containing protein</fullName>
    </submittedName>
</protein>
<keyword evidence="4" id="KW-1185">Reference proteome</keyword>
<accession>W5Y2W4</accession>
<dbReference type="PATRIC" id="fig|1224164.3.peg.2192"/>
<dbReference type="GO" id="GO:0016020">
    <property type="term" value="C:membrane"/>
    <property type="evidence" value="ECO:0007669"/>
    <property type="project" value="InterPro"/>
</dbReference>
<dbReference type="eggNOG" id="COG3976">
    <property type="taxonomic scope" value="Bacteria"/>
</dbReference>
<name>W5Y2W4_9CORY</name>